<evidence type="ECO:0000259" key="8">
    <source>
        <dbReference type="Pfam" id="PF13359"/>
    </source>
</evidence>
<dbReference type="PANTHER" id="PTHR22930:SF85">
    <property type="entry name" value="GH03217P-RELATED"/>
    <property type="match status" value="1"/>
</dbReference>
<comment type="caution">
    <text evidence="9">The sequence shown here is derived from an EMBL/GenBank/DDBJ whole genome shotgun (WGS) entry which is preliminary data.</text>
</comment>
<evidence type="ECO:0000256" key="6">
    <source>
        <dbReference type="ARBA" id="ARBA00022801"/>
    </source>
</evidence>
<evidence type="ECO:0000256" key="4">
    <source>
        <dbReference type="ARBA" id="ARBA00022722"/>
    </source>
</evidence>
<name>A0AAW1MFY9_POPJA</name>
<feature type="domain" description="DDE Tnp4" evidence="8">
    <location>
        <begin position="13"/>
        <end position="124"/>
    </location>
</feature>
<comment type="similarity">
    <text evidence="3">Belongs to the HARBI1 family.</text>
</comment>
<dbReference type="Proteomes" id="UP001458880">
    <property type="component" value="Unassembled WGS sequence"/>
</dbReference>
<keyword evidence="4" id="KW-0540">Nuclease</keyword>
<dbReference type="GO" id="GO:0004519">
    <property type="term" value="F:endonuclease activity"/>
    <property type="evidence" value="ECO:0007669"/>
    <property type="project" value="UniProtKB-KW"/>
</dbReference>
<dbReference type="EMBL" id="JASPKY010000050">
    <property type="protein sequence ID" value="KAK9745263.1"/>
    <property type="molecule type" value="Genomic_DNA"/>
</dbReference>
<reference evidence="9 10" key="1">
    <citation type="journal article" date="2024" name="BMC Genomics">
        <title>De novo assembly and annotation of Popillia japonica's genome with initial clues to its potential as an invasive pest.</title>
        <authorList>
            <person name="Cucini C."/>
            <person name="Boschi S."/>
            <person name="Funari R."/>
            <person name="Cardaioli E."/>
            <person name="Iannotti N."/>
            <person name="Marturano G."/>
            <person name="Paoli F."/>
            <person name="Bruttini M."/>
            <person name="Carapelli A."/>
            <person name="Frati F."/>
            <person name="Nardi F."/>
        </authorList>
    </citation>
    <scope>NUCLEOTIDE SEQUENCE [LARGE SCALE GENOMIC DNA]</scope>
    <source>
        <strain evidence="9">DMR45628</strain>
    </source>
</reference>
<keyword evidence="9" id="KW-0255">Endonuclease</keyword>
<gene>
    <name evidence="9" type="ORF">QE152_g7093</name>
</gene>
<dbReference type="GO" id="GO:0016787">
    <property type="term" value="F:hydrolase activity"/>
    <property type="evidence" value="ECO:0007669"/>
    <property type="project" value="UniProtKB-KW"/>
</dbReference>
<evidence type="ECO:0000256" key="5">
    <source>
        <dbReference type="ARBA" id="ARBA00022723"/>
    </source>
</evidence>
<evidence type="ECO:0000313" key="10">
    <source>
        <dbReference type="Proteomes" id="UP001458880"/>
    </source>
</evidence>
<keyword evidence="7" id="KW-0539">Nucleus</keyword>
<keyword evidence="10" id="KW-1185">Reference proteome</keyword>
<protein>
    <submittedName>
        <fullName evidence="9">DDE superfamily endonuclease</fullName>
    </submittedName>
</protein>
<evidence type="ECO:0000313" key="9">
    <source>
        <dbReference type="EMBL" id="KAK9745263.1"/>
    </source>
</evidence>
<evidence type="ECO:0000256" key="1">
    <source>
        <dbReference type="ARBA" id="ARBA00001968"/>
    </source>
</evidence>
<dbReference type="InterPro" id="IPR027806">
    <property type="entry name" value="HARBI1_dom"/>
</dbReference>
<dbReference type="GO" id="GO:0046872">
    <property type="term" value="F:metal ion binding"/>
    <property type="evidence" value="ECO:0007669"/>
    <property type="project" value="UniProtKB-KW"/>
</dbReference>
<dbReference type="InterPro" id="IPR045249">
    <property type="entry name" value="HARBI1-like"/>
</dbReference>
<evidence type="ECO:0000256" key="7">
    <source>
        <dbReference type="ARBA" id="ARBA00023242"/>
    </source>
</evidence>
<accession>A0AAW1MFY9</accession>
<dbReference type="AlphaFoldDB" id="A0AAW1MFY9"/>
<keyword evidence="5" id="KW-0479">Metal-binding</keyword>
<comment type="cofactor">
    <cofactor evidence="1">
        <name>a divalent metal cation</name>
        <dbReference type="ChEBI" id="CHEBI:60240"/>
    </cofactor>
</comment>
<dbReference type="PANTHER" id="PTHR22930">
    <property type="match status" value="1"/>
</dbReference>
<keyword evidence="6" id="KW-0378">Hydrolase</keyword>
<proteinExistence type="inferred from homology"/>
<organism evidence="9 10">
    <name type="scientific">Popillia japonica</name>
    <name type="common">Japanese beetle</name>
    <dbReference type="NCBI Taxonomy" id="7064"/>
    <lineage>
        <taxon>Eukaryota</taxon>
        <taxon>Metazoa</taxon>
        <taxon>Ecdysozoa</taxon>
        <taxon>Arthropoda</taxon>
        <taxon>Hexapoda</taxon>
        <taxon>Insecta</taxon>
        <taxon>Pterygota</taxon>
        <taxon>Neoptera</taxon>
        <taxon>Endopterygota</taxon>
        <taxon>Coleoptera</taxon>
        <taxon>Polyphaga</taxon>
        <taxon>Scarabaeiformia</taxon>
        <taxon>Scarabaeidae</taxon>
        <taxon>Rutelinae</taxon>
        <taxon>Popillia</taxon>
    </lineage>
</organism>
<dbReference type="Pfam" id="PF13359">
    <property type="entry name" value="DDE_Tnp_4"/>
    <property type="match status" value="1"/>
</dbReference>
<comment type="subcellular location">
    <subcellularLocation>
        <location evidence="2">Nucleus</location>
    </subcellularLocation>
</comment>
<sequence length="224" mass="25262">MNQLNFPGVIGAIDGTHVAIMKPLNEHNFINRKGYHSLNVQIICDSTMKVLNINANFGGSTHDSFIWRHSGIQRQMQQLYRNGERCWLIGDSGYPLQPYLLTPVLNAAPGTPEANYNAAHATAQRTARYEPRFVGNMVTACTVLHNLCIEYNVPLHNNRGMQEMDMPAVQQLLNNFGAVNDLLNEGQEMDMPAVQQLLNNFGAVNDLLNEGRHVRQNIINRYFQ</sequence>
<evidence type="ECO:0000256" key="2">
    <source>
        <dbReference type="ARBA" id="ARBA00004123"/>
    </source>
</evidence>
<dbReference type="GO" id="GO:0005634">
    <property type="term" value="C:nucleus"/>
    <property type="evidence" value="ECO:0007669"/>
    <property type="project" value="UniProtKB-SubCell"/>
</dbReference>
<evidence type="ECO:0000256" key="3">
    <source>
        <dbReference type="ARBA" id="ARBA00006958"/>
    </source>
</evidence>